<dbReference type="EMBL" id="CP029550">
    <property type="protein sequence ID" value="AWN39530.1"/>
    <property type="molecule type" value="Genomic_DNA"/>
</dbReference>
<accession>A0A2U8W201</accession>
<dbReference type="RefSeq" id="WP_109887186.1">
    <property type="nucleotide sequence ID" value="NZ_CP029550.1"/>
</dbReference>
<evidence type="ECO:0000313" key="1">
    <source>
        <dbReference type="EMBL" id="AWN39530.1"/>
    </source>
</evidence>
<dbReference type="Proteomes" id="UP000245926">
    <property type="component" value="Chromosome"/>
</dbReference>
<dbReference type="KEGG" id="mets:DK389_02015"/>
<protein>
    <submittedName>
        <fullName evidence="1">Uncharacterized protein</fullName>
    </submittedName>
</protein>
<keyword evidence="2" id="KW-1185">Reference proteome</keyword>
<dbReference type="OrthoDB" id="7998457at2"/>
<name>A0A2U8W201_9HYPH</name>
<proteinExistence type="predicted"/>
<gene>
    <name evidence="1" type="ORF">DK389_02015</name>
</gene>
<evidence type="ECO:0000313" key="2">
    <source>
        <dbReference type="Proteomes" id="UP000245926"/>
    </source>
</evidence>
<organism evidence="1 2">
    <name type="scientific">Methylobacterium durans</name>
    <dbReference type="NCBI Taxonomy" id="2202825"/>
    <lineage>
        <taxon>Bacteria</taxon>
        <taxon>Pseudomonadati</taxon>
        <taxon>Pseudomonadota</taxon>
        <taxon>Alphaproteobacteria</taxon>
        <taxon>Hyphomicrobiales</taxon>
        <taxon>Methylobacteriaceae</taxon>
        <taxon>Methylobacterium</taxon>
    </lineage>
</organism>
<dbReference type="AlphaFoldDB" id="A0A2U8W201"/>
<sequence>MIVEVSRTKLAQTALDACLSAEGAERRLEDGVPSCAIVDLITDLLLLADQRGRDPLSIVRKAERHVLAETALRE</sequence>
<reference evidence="2" key="1">
    <citation type="submission" date="2018-05" db="EMBL/GenBank/DDBJ databases">
        <title>Complete Genome Sequence of Methylobacterium sp. 17SD2-17.</title>
        <authorList>
            <person name="Srinivasan S."/>
        </authorList>
    </citation>
    <scope>NUCLEOTIDE SEQUENCE [LARGE SCALE GENOMIC DNA]</scope>
    <source>
        <strain evidence="2">17SD2-17</strain>
    </source>
</reference>